<evidence type="ECO:0000313" key="6">
    <source>
        <dbReference type="EMBL" id="ORA97767.1"/>
    </source>
</evidence>
<evidence type="ECO:0000256" key="3">
    <source>
        <dbReference type="ARBA" id="ARBA00023004"/>
    </source>
</evidence>
<evidence type="ECO:0000256" key="2">
    <source>
        <dbReference type="ARBA" id="ARBA00022723"/>
    </source>
</evidence>
<keyword evidence="7" id="KW-1185">Reference proteome</keyword>
<evidence type="ECO:0000259" key="5">
    <source>
        <dbReference type="PROSITE" id="PS51296"/>
    </source>
</evidence>
<dbReference type="Pfam" id="PF00355">
    <property type="entry name" value="Rieske"/>
    <property type="match status" value="1"/>
</dbReference>
<accession>A0AA91M2E7</accession>
<proteinExistence type="predicted"/>
<dbReference type="AlphaFoldDB" id="A0AA91M2E7"/>
<keyword evidence="1" id="KW-0001">2Fe-2S</keyword>
<dbReference type="RefSeq" id="WP_083027817.1">
    <property type="nucleotide sequence ID" value="NZ_AP022589.1"/>
</dbReference>
<dbReference type="InterPro" id="IPR036922">
    <property type="entry name" value="Rieske_2Fe-2S_sf"/>
</dbReference>
<comment type="caution">
    <text evidence="6">The sequence shown here is derived from an EMBL/GenBank/DDBJ whole genome shotgun (WGS) entry which is preliminary data.</text>
</comment>
<dbReference type="GO" id="GO:0051537">
    <property type="term" value="F:2 iron, 2 sulfur cluster binding"/>
    <property type="evidence" value="ECO:0007669"/>
    <property type="project" value="UniProtKB-KW"/>
</dbReference>
<evidence type="ECO:0000256" key="4">
    <source>
        <dbReference type="ARBA" id="ARBA00023014"/>
    </source>
</evidence>
<reference evidence="6 7" key="1">
    <citation type="submission" date="2017-02" db="EMBL/GenBank/DDBJ databases">
        <title>The new phylogeny of genus Mycobacterium.</title>
        <authorList>
            <person name="Tortoli E."/>
            <person name="Trovato A."/>
            <person name="Cirillo D.M."/>
        </authorList>
    </citation>
    <scope>NUCLEOTIDE SEQUENCE [LARGE SCALE GENOMIC DNA]</scope>
    <source>
        <strain evidence="6 7">DSM 45633</strain>
    </source>
</reference>
<name>A0AA91M2E7_9MYCO</name>
<dbReference type="GO" id="GO:0004497">
    <property type="term" value="F:monooxygenase activity"/>
    <property type="evidence" value="ECO:0007669"/>
    <property type="project" value="UniProtKB-ARBA"/>
</dbReference>
<feature type="domain" description="Rieske" evidence="5">
    <location>
        <begin position="9"/>
        <end position="72"/>
    </location>
</feature>
<keyword evidence="3" id="KW-0408">Iron</keyword>
<gene>
    <name evidence="6" type="ORF">BST33_18220</name>
</gene>
<dbReference type="PROSITE" id="PS51296">
    <property type="entry name" value="RIESKE"/>
    <property type="match status" value="1"/>
</dbReference>
<dbReference type="GO" id="GO:0046872">
    <property type="term" value="F:metal ion binding"/>
    <property type="evidence" value="ECO:0007669"/>
    <property type="project" value="UniProtKB-KW"/>
</dbReference>
<dbReference type="GO" id="GO:0016705">
    <property type="term" value="F:oxidoreductase activity, acting on paired donors, with incorporation or reduction of molecular oxygen"/>
    <property type="evidence" value="ECO:0007669"/>
    <property type="project" value="UniProtKB-ARBA"/>
</dbReference>
<dbReference type="SUPFAM" id="SSF50022">
    <property type="entry name" value="ISP domain"/>
    <property type="match status" value="1"/>
</dbReference>
<dbReference type="Gene3D" id="2.102.10.10">
    <property type="entry name" value="Rieske [2Fe-2S] iron-sulphur domain"/>
    <property type="match status" value="1"/>
</dbReference>
<protein>
    <recommendedName>
        <fullName evidence="5">Rieske domain-containing protein</fullName>
    </recommendedName>
</protein>
<dbReference type="EMBL" id="MVHZ01000028">
    <property type="protein sequence ID" value="ORA97767.1"/>
    <property type="molecule type" value="Genomic_DNA"/>
</dbReference>
<keyword evidence="4" id="KW-0411">Iron-sulfur</keyword>
<evidence type="ECO:0000313" key="7">
    <source>
        <dbReference type="Proteomes" id="UP000192320"/>
    </source>
</evidence>
<evidence type="ECO:0000256" key="1">
    <source>
        <dbReference type="ARBA" id="ARBA00022714"/>
    </source>
</evidence>
<sequence>MISEPGTALRVASTAELGEGVPHPVVVNGVDVVLVRRGDVVSALYGRCAHRGALMADGRFAGPESMGLWSRS</sequence>
<dbReference type="Proteomes" id="UP000192320">
    <property type="component" value="Unassembled WGS sequence"/>
</dbReference>
<dbReference type="InterPro" id="IPR017941">
    <property type="entry name" value="Rieske_2Fe-2S"/>
</dbReference>
<keyword evidence="2" id="KW-0479">Metal-binding</keyword>
<organism evidence="6 7">
    <name type="scientific">Mycolicibacter minnesotensis</name>
    <dbReference type="NCBI Taxonomy" id="1118379"/>
    <lineage>
        <taxon>Bacteria</taxon>
        <taxon>Bacillati</taxon>
        <taxon>Actinomycetota</taxon>
        <taxon>Actinomycetes</taxon>
        <taxon>Mycobacteriales</taxon>
        <taxon>Mycobacteriaceae</taxon>
        <taxon>Mycolicibacter</taxon>
    </lineage>
</organism>